<dbReference type="InterPro" id="IPR054207">
    <property type="entry name" value="DUF6913"/>
</dbReference>
<comment type="caution">
    <text evidence="1">The sequence shown here is derived from an EMBL/GenBank/DDBJ whole genome shotgun (WGS) entry which is preliminary data.</text>
</comment>
<accession>A0ABT8R947</accession>
<gene>
    <name evidence="1" type="ORF">Q0590_13050</name>
</gene>
<name>A0ABT8R947_9BACT</name>
<keyword evidence="2" id="KW-1185">Reference proteome</keyword>
<reference evidence="1" key="1">
    <citation type="submission" date="2023-07" db="EMBL/GenBank/DDBJ databases">
        <title>The genome sequence of Rhodocytophaga aerolata KACC 12507.</title>
        <authorList>
            <person name="Zhang X."/>
        </authorList>
    </citation>
    <scope>NUCLEOTIDE SEQUENCE</scope>
    <source>
        <strain evidence="1">KACC 12507</strain>
    </source>
</reference>
<dbReference type="RefSeq" id="WP_302037991.1">
    <property type="nucleotide sequence ID" value="NZ_JAUKPO010000006.1"/>
</dbReference>
<organism evidence="1 2">
    <name type="scientific">Rhodocytophaga aerolata</name>
    <dbReference type="NCBI Taxonomy" id="455078"/>
    <lineage>
        <taxon>Bacteria</taxon>
        <taxon>Pseudomonadati</taxon>
        <taxon>Bacteroidota</taxon>
        <taxon>Cytophagia</taxon>
        <taxon>Cytophagales</taxon>
        <taxon>Rhodocytophagaceae</taxon>
        <taxon>Rhodocytophaga</taxon>
    </lineage>
</organism>
<evidence type="ECO:0000313" key="1">
    <source>
        <dbReference type="EMBL" id="MDO1447190.1"/>
    </source>
</evidence>
<proteinExistence type="predicted"/>
<dbReference type="Proteomes" id="UP001168528">
    <property type="component" value="Unassembled WGS sequence"/>
</dbReference>
<dbReference type="Pfam" id="PF21857">
    <property type="entry name" value="DUF6913"/>
    <property type="match status" value="1"/>
</dbReference>
<evidence type="ECO:0008006" key="3">
    <source>
        <dbReference type="Google" id="ProtNLM"/>
    </source>
</evidence>
<protein>
    <recommendedName>
        <fullName evidence="3">DUF2726 domain-containing protein</fullName>
    </recommendedName>
</protein>
<dbReference type="EMBL" id="JAUKPO010000006">
    <property type="protein sequence ID" value="MDO1447190.1"/>
    <property type="molecule type" value="Genomic_DNA"/>
</dbReference>
<sequence>MQKKIQSFFLNLKNKKAAAEKTTPRKNVPYSQARQVGILFMNEREEDYAAINKFVQKLIREGKKITALTYFEHIQSNGYDFYFDSFTKEQISATGVITSDKVERFIESDFDYVFCINKHSFLPFDYILLRSKAKCRIGMYLEEKPECFELMIKPKPEDTLESLLDQLLKYLQALIPDGK</sequence>
<evidence type="ECO:0000313" key="2">
    <source>
        <dbReference type="Proteomes" id="UP001168528"/>
    </source>
</evidence>